<dbReference type="CDD" id="cd00303">
    <property type="entry name" value="retropepsin_like"/>
    <property type="match status" value="1"/>
</dbReference>
<dbReference type="InterPro" id="IPR021109">
    <property type="entry name" value="Peptidase_aspartic_dom_sf"/>
</dbReference>
<dbReference type="Pfam" id="PF08284">
    <property type="entry name" value="RVP_2"/>
    <property type="match status" value="1"/>
</dbReference>
<proteinExistence type="predicted"/>
<dbReference type="AlphaFoldDB" id="A0A6V7PSU0"/>
<name>A0A6V7PSU0_ANACO</name>
<dbReference type="Gene3D" id="2.40.70.10">
    <property type="entry name" value="Acid Proteases"/>
    <property type="match status" value="1"/>
</dbReference>
<protein>
    <submittedName>
        <fullName evidence="1">Uncharacterized protein</fullName>
    </submittedName>
</protein>
<evidence type="ECO:0000313" key="1">
    <source>
        <dbReference type="EMBL" id="CAD1833851.1"/>
    </source>
</evidence>
<dbReference type="InterPro" id="IPR032567">
    <property type="entry name" value="RTL1-rel"/>
</dbReference>
<accession>A0A6V7PSU0</accession>
<gene>
    <name evidence="1" type="ORF">CB5_LOCUS17062</name>
</gene>
<dbReference type="EMBL" id="LR862151">
    <property type="protein sequence ID" value="CAD1833851.1"/>
    <property type="molecule type" value="Genomic_DNA"/>
</dbReference>
<dbReference type="PANTHER" id="PTHR15503">
    <property type="entry name" value="LDOC1 RELATED"/>
    <property type="match status" value="1"/>
</dbReference>
<dbReference type="SUPFAM" id="SSF50630">
    <property type="entry name" value="Acid proteases"/>
    <property type="match status" value="1"/>
</dbReference>
<reference evidence="1" key="1">
    <citation type="submission" date="2020-07" db="EMBL/GenBank/DDBJ databases">
        <authorList>
            <person name="Lin J."/>
        </authorList>
    </citation>
    <scope>NUCLEOTIDE SEQUENCE</scope>
</reference>
<sequence length="169" mass="18563">MSHPKGDASGDVVAGIISFYATRARTLFDIRASHSFISRSFVHDHGFTPSPLSVSLQIQTPGVDLEANRCIMSCYILLGDWAFLANLVLLPLKEFDVVLGMDWLTRHHASIDCEQRMGTFAVPGEEEFVYCACNSFLFAMSISSTRAKRLMIGGCVGYLASVDVIHRAA</sequence>
<organism evidence="1">
    <name type="scientific">Ananas comosus var. bracteatus</name>
    <name type="common">red pineapple</name>
    <dbReference type="NCBI Taxonomy" id="296719"/>
    <lineage>
        <taxon>Eukaryota</taxon>
        <taxon>Viridiplantae</taxon>
        <taxon>Streptophyta</taxon>
        <taxon>Embryophyta</taxon>
        <taxon>Tracheophyta</taxon>
        <taxon>Spermatophyta</taxon>
        <taxon>Magnoliopsida</taxon>
        <taxon>Liliopsida</taxon>
        <taxon>Poales</taxon>
        <taxon>Bromeliaceae</taxon>
        <taxon>Bromelioideae</taxon>
        <taxon>Ananas</taxon>
    </lineage>
</organism>
<dbReference type="PANTHER" id="PTHR15503:SF45">
    <property type="entry name" value="RNA-DIRECTED DNA POLYMERASE HOMOLOG"/>
    <property type="match status" value="1"/>
</dbReference>